<evidence type="ECO:0000256" key="1">
    <source>
        <dbReference type="HAMAP-Rule" id="MF_02233"/>
    </source>
</evidence>
<keyword evidence="1" id="KW-0411">Iron-sulfur</keyword>
<dbReference type="HAMAP" id="MF_02233">
    <property type="entry name" value="UbiV"/>
    <property type="match status" value="1"/>
</dbReference>
<feature type="binding site" evidence="1">
    <location>
        <position position="204"/>
    </location>
    <ligand>
        <name>[4Fe-4S] cluster</name>
        <dbReference type="ChEBI" id="CHEBI:49883"/>
    </ligand>
</feature>
<reference evidence="2 3" key="2">
    <citation type="submission" date="2018-12" db="EMBL/GenBank/DDBJ databases">
        <title>Rhizobacter gummiphilus sp. nov., a rubber-degrading bacterium isolated from the soil of a botanical garden in Japan.</title>
        <authorList>
            <person name="Shunsuke S.S."/>
        </authorList>
    </citation>
    <scope>NUCLEOTIDE SEQUENCE [LARGE SCALE GENOMIC DNA]</scope>
    <source>
        <strain evidence="2 3">S-16</strain>
    </source>
</reference>
<evidence type="ECO:0000313" key="2">
    <source>
        <dbReference type="EMBL" id="RQP22676.1"/>
    </source>
</evidence>
<organism evidence="2 3">
    <name type="scientific">Piscinibacter terrae</name>
    <dbReference type="NCBI Taxonomy" id="2496871"/>
    <lineage>
        <taxon>Bacteria</taxon>
        <taxon>Pseudomonadati</taxon>
        <taxon>Pseudomonadota</taxon>
        <taxon>Betaproteobacteria</taxon>
        <taxon>Burkholderiales</taxon>
        <taxon>Sphaerotilaceae</taxon>
        <taxon>Piscinibacter</taxon>
    </lineage>
</organism>
<dbReference type="InterPro" id="IPR051454">
    <property type="entry name" value="RNA/ubiquinone_mod_enzymes"/>
</dbReference>
<comment type="cofactor">
    <cofactor evidence="1">
        <name>[4Fe-4S] cluster</name>
        <dbReference type="ChEBI" id="CHEBI:49883"/>
    </cofactor>
</comment>
<proteinExistence type="inferred from homology"/>
<comment type="subunit">
    <text evidence="1">Forms a heterodimer with UbiU.</text>
</comment>
<dbReference type="GO" id="GO:0006744">
    <property type="term" value="P:ubiquinone biosynthetic process"/>
    <property type="evidence" value="ECO:0007669"/>
    <property type="project" value="UniProtKB-UniRule"/>
</dbReference>
<reference evidence="2 3" key="1">
    <citation type="submission" date="2018-08" db="EMBL/GenBank/DDBJ databases">
        <authorList>
            <person name="Khan S.A."/>
            <person name="Jeon C.O."/>
            <person name="Chun B.H."/>
            <person name="Jeong S.E."/>
        </authorList>
    </citation>
    <scope>NUCLEOTIDE SEQUENCE [LARGE SCALE GENOMIC DNA]</scope>
    <source>
        <strain evidence="2 3">S-16</strain>
    </source>
</reference>
<feature type="binding site" evidence="1">
    <location>
        <position position="200"/>
    </location>
    <ligand>
        <name>[4Fe-4S] cluster</name>
        <dbReference type="ChEBI" id="CHEBI:49883"/>
    </ligand>
</feature>
<accession>A0A3N7HNJ8</accession>
<gene>
    <name evidence="1" type="primary">ubiV</name>
    <name evidence="2" type="ORF">DZC73_20435</name>
</gene>
<dbReference type="GO" id="GO:0046872">
    <property type="term" value="F:metal ion binding"/>
    <property type="evidence" value="ECO:0007669"/>
    <property type="project" value="UniProtKB-KW"/>
</dbReference>
<comment type="function">
    <text evidence="1">Required for O(2)-independent ubiquinone (coenzyme Q) biosynthesis. Together with UbiU, is essential for the C6-hydroxylation reaction in the oxygen-independent ubiquinone biosynthesis pathway.</text>
</comment>
<comment type="similarity">
    <text evidence="1">Belongs to the peptidase U32 family. UbiV subfamily.</text>
</comment>
<dbReference type="PANTHER" id="PTHR30217">
    <property type="entry name" value="PEPTIDASE U32 FAMILY"/>
    <property type="match status" value="1"/>
</dbReference>
<protein>
    <recommendedName>
        <fullName evidence="1">Ubiquinone biosynthesis protein UbiV</fullName>
    </recommendedName>
</protein>
<dbReference type="OrthoDB" id="8523349at2"/>
<dbReference type="Pfam" id="PF01136">
    <property type="entry name" value="Peptidase_U32"/>
    <property type="match status" value="1"/>
</dbReference>
<keyword evidence="1" id="KW-0408">Iron</keyword>
<comment type="pathway">
    <text evidence="1">Cofactor biosynthesis; ubiquinone biosynthesis.</text>
</comment>
<dbReference type="UniPathway" id="UPA00232"/>
<dbReference type="NCBIfam" id="NF011991">
    <property type="entry name" value="PRK15447.1"/>
    <property type="match status" value="1"/>
</dbReference>
<dbReference type="GO" id="GO:0051539">
    <property type="term" value="F:4 iron, 4 sulfur cluster binding"/>
    <property type="evidence" value="ECO:0007669"/>
    <property type="project" value="UniProtKB-UniRule"/>
</dbReference>
<keyword evidence="3" id="KW-1185">Reference proteome</keyword>
<dbReference type="EMBL" id="QUSW01000006">
    <property type="protein sequence ID" value="RQP22676.1"/>
    <property type="molecule type" value="Genomic_DNA"/>
</dbReference>
<dbReference type="Proteomes" id="UP000267464">
    <property type="component" value="Unassembled WGS sequence"/>
</dbReference>
<dbReference type="PANTHER" id="PTHR30217:SF11">
    <property type="entry name" value="UBIQUINONE BIOSYNTHESIS PROTEIN UBIV"/>
    <property type="match status" value="1"/>
</dbReference>
<name>A0A3N7HNJ8_9BURK</name>
<keyword evidence="1" id="KW-0831">Ubiquinone biosynthesis</keyword>
<feature type="binding site" evidence="1">
    <location>
        <position position="52"/>
    </location>
    <ligand>
        <name>[4Fe-4S] cluster</name>
        <dbReference type="ChEBI" id="CHEBI:49883"/>
    </ligand>
</feature>
<dbReference type="InterPro" id="IPR043693">
    <property type="entry name" value="UbiV"/>
</dbReference>
<comment type="caution">
    <text evidence="2">The sequence shown here is derived from an EMBL/GenBank/DDBJ whole genome shotgun (WGS) entry which is preliminary data.</text>
</comment>
<evidence type="ECO:0000313" key="3">
    <source>
        <dbReference type="Proteomes" id="UP000267464"/>
    </source>
</evidence>
<dbReference type="InterPro" id="IPR001539">
    <property type="entry name" value="Peptidase_U32"/>
</dbReference>
<keyword evidence="1" id="KW-0479">Metal-binding</keyword>
<feature type="binding site" evidence="1">
    <location>
        <position position="187"/>
    </location>
    <ligand>
        <name>[4Fe-4S] cluster</name>
        <dbReference type="ChEBI" id="CHEBI:49883"/>
    </ligand>
</feature>
<sequence>MEMMPMDFTDTPRIALTIGPLLYYWPRETLIQFYADLAESPADTIVLGEVVCSRRHEMKTADWIALGRDLAAAGKEVVLATQALVESEADLRVLRRMAEQGEFIVEAGDASALNVLIDAGVPFVLGPHINVYSRPALDEYASLGALRWVAPVELSLAAIGQINAGSTPLPTEVFAHGRMPLAFSARCFTARHHRLSKDQCDFRCRDDDDGLLLSTSDGQPFLVLNGIQTQSAAQQCLIGERQALLAAGVTRVRLSPSSKHFMKIVDAFDGVMNRGENADAALIALDALSLPGGLANGFAHGQPGLDWSRA</sequence>
<dbReference type="AlphaFoldDB" id="A0A3N7HNJ8"/>
<keyword evidence="1" id="KW-0004">4Fe-4S</keyword>